<proteinExistence type="predicted"/>
<keyword evidence="1" id="KW-0472">Membrane</keyword>
<dbReference type="AlphaFoldDB" id="A0A183L242"/>
<accession>A0A183L242</accession>
<dbReference type="Proteomes" id="UP000279833">
    <property type="component" value="Unassembled WGS sequence"/>
</dbReference>
<keyword evidence="1" id="KW-1133">Transmembrane helix</keyword>
<dbReference type="EMBL" id="UZAK01046455">
    <property type="protein sequence ID" value="VDP75325.1"/>
    <property type="molecule type" value="Genomic_DNA"/>
</dbReference>
<evidence type="ECO:0000313" key="2">
    <source>
        <dbReference type="EMBL" id="VDP75325.1"/>
    </source>
</evidence>
<evidence type="ECO:0000256" key="1">
    <source>
        <dbReference type="SAM" id="Phobius"/>
    </source>
</evidence>
<keyword evidence="1" id="KW-0812">Transmembrane</keyword>
<keyword evidence="3" id="KW-1185">Reference proteome</keyword>
<sequence>MRIFKLLQGTMGLKFMCLWNHYCLGALKHLVVPRNSKESVHAIVFIVLVYLRELLWTIAVTSVVVIDALKTNEHSFLL</sequence>
<evidence type="ECO:0000313" key="4">
    <source>
        <dbReference type="WBParaSite" id="SCUD_0002139601-mRNA-1"/>
    </source>
</evidence>
<organism evidence="4">
    <name type="scientific">Schistosoma curassoni</name>
    <dbReference type="NCBI Taxonomy" id="6186"/>
    <lineage>
        <taxon>Eukaryota</taxon>
        <taxon>Metazoa</taxon>
        <taxon>Spiralia</taxon>
        <taxon>Lophotrochozoa</taxon>
        <taxon>Platyhelminthes</taxon>
        <taxon>Trematoda</taxon>
        <taxon>Digenea</taxon>
        <taxon>Strigeidida</taxon>
        <taxon>Schistosomatoidea</taxon>
        <taxon>Schistosomatidae</taxon>
        <taxon>Schistosoma</taxon>
    </lineage>
</organism>
<gene>
    <name evidence="2" type="ORF">SCUD_LOCUS21393</name>
</gene>
<feature type="transmembrane region" description="Helical" evidence="1">
    <location>
        <begin position="43"/>
        <end position="69"/>
    </location>
</feature>
<name>A0A183L242_9TREM</name>
<evidence type="ECO:0000313" key="3">
    <source>
        <dbReference type="Proteomes" id="UP000279833"/>
    </source>
</evidence>
<protein>
    <submittedName>
        <fullName evidence="4">Secreted protein</fullName>
    </submittedName>
</protein>
<dbReference type="WBParaSite" id="SCUD_0002139601-mRNA-1">
    <property type="protein sequence ID" value="SCUD_0002139601-mRNA-1"/>
    <property type="gene ID" value="SCUD_0002139601"/>
</dbReference>
<reference evidence="4" key="1">
    <citation type="submission" date="2016-06" db="UniProtKB">
        <authorList>
            <consortium name="WormBaseParasite"/>
        </authorList>
    </citation>
    <scope>IDENTIFICATION</scope>
</reference>
<reference evidence="2 3" key="2">
    <citation type="submission" date="2018-11" db="EMBL/GenBank/DDBJ databases">
        <authorList>
            <consortium name="Pathogen Informatics"/>
        </authorList>
    </citation>
    <scope>NUCLEOTIDE SEQUENCE [LARGE SCALE GENOMIC DNA]</scope>
    <source>
        <strain evidence="2">Dakar</strain>
        <strain evidence="3">Dakar, Senegal</strain>
    </source>
</reference>